<keyword evidence="1" id="KW-0233">DNA recombination</keyword>
<dbReference type="GO" id="GO:0006310">
    <property type="term" value="P:DNA recombination"/>
    <property type="evidence" value="ECO:0007669"/>
    <property type="project" value="UniProtKB-KW"/>
</dbReference>
<feature type="region of interest" description="Disordered" evidence="2">
    <location>
        <begin position="296"/>
        <end position="315"/>
    </location>
</feature>
<organism evidence="3 4">
    <name type="scientific">Bythopirellula polymerisocia</name>
    <dbReference type="NCBI Taxonomy" id="2528003"/>
    <lineage>
        <taxon>Bacteria</taxon>
        <taxon>Pseudomonadati</taxon>
        <taxon>Planctomycetota</taxon>
        <taxon>Planctomycetia</taxon>
        <taxon>Pirellulales</taxon>
        <taxon>Lacipirellulaceae</taxon>
        <taxon>Bythopirellula</taxon>
    </lineage>
</organism>
<gene>
    <name evidence="3" type="ORF">Pla144_04110</name>
</gene>
<accession>A0A5C6CYD5</accession>
<keyword evidence="4" id="KW-1185">Reference proteome</keyword>
<reference evidence="3 4" key="1">
    <citation type="submission" date="2019-02" db="EMBL/GenBank/DDBJ databases">
        <title>Deep-cultivation of Planctomycetes and their phenomic and genomic characterization uncovers novel biology.</title>
        <authorList>
            <person name="Wiegand S."/>
            <person name="Jogler M."/>
            <person name="Boedeker C."/>
            <person name="Pinto D."/>
            <person name="Vollmers J."/>
            <person name="Rivas-Marin E."/>
            <person name="Kohn T."/>
            <person name="Peeters S.H."/>
            <person name="Heuer A."/>
            <person name="Rast P."/>
            <person name="Oberbeckmann S."/>
            <person name="Bunk B."/>
            <person name="Jeske O."/>
            <person name="Meyerdierks A."/>
            <person name="Storesund J.E."/>
            <person name="Kallscheuer N."/>
            <person name="Luecker S."/>
            <person name="Lage O.M."/>
            <person name="Pohl T."/>
            <person name="Merkel B.J."/>
            <person name="Hornburger P."/>
            <person name="Mueller R.-W."/>
            <person name="Bruemmer F."/>
            <person name="Labrenz M."/>
            <person name="Spormann A.M."/>
            <person name="Op Den Camp H."/>
            <person name="Overmann J."/>
            <person name="Amann R."/>
            <person name="Jetten M.S.M."/>
            <person name="Mascher T."/>
            <person name="Medema M.H."/>
            <person name="Devos D.P."/>
            <person name="Kaster A.-K."/>
            <person name="Ovreas L."/>
            <person name="Rohde M."/>
            <person name="Galperin M.Y."/>
            <person name="Jogler C."/>
        </authorList>
    </citation>
    <scope>NUCLEOTIDE SEQUENCE [LARGE SCALE GENOMIC DNA]</scope>
    <source>
        <strain evidence="3 4">Pla144</strain>
    </source>
</reference>
<evidence type="ECO:0000313" key="3">
    <source>
        <dbReference type="EMBL" id="TWU29632.1"/>
    </source>
</evidence>
<dbReference type="InterPro" id="IPR011010">
    <property type="entry name" value="DNA_brk_join_enz"/>
</dbReference>
<dbReference type="EMBL" id="SJPS01000001">
    <property type="protein sequence ID" value="TWU29632.1"/>
    <property type="molecule type" value="Genomic_DNA"/>
</dbReference>
<dbReference type="GO" id="GO:0003677">
    <property type="term" value="F:DNA binding"/>
    <property type="evidence" value="ECO:0007669"/>
    <property type="project" value="InterPro"/>
</dbReference>
<dbReference type="OrthoDB" id="254233at2"/>
<dbReference type="PANTHER" id="PTHR30349">
    <property type="entry name" value="PHAGE INTEGRASE-RELATED"/>
    <property type="match status" value="1"/>
</dbReference>
<dbReference type="InterPro" id="IPR013762">
    <property type="entry name" value="Integrase-like_cat_sf"/>
</dbReference>
<name>A0A5C6CYD5_9BACT</name>
<dbReference type="GO" id="GO:0015074">
    <property type="term" value="P:DNA integration"/>
    <property type="evidence" value="ECO:0007669"/>
    <property type="project" value="InterPro"/>
</dbReference>
<protein>
    <submittedName>
        <fullName evidence="3">Site-specific tyrosine recombinase XerC</fullName>
    </submittedName>
</protein>
<proteinExistence type="predicted"/>
<evidence type="ECO:0000256" key="1">
    <source>
        <dbReference type="ARBA" id="ARBA00023172"/>
    </source>
</evidence>
<dbReference type="AlphaFoldDB" id="A0A5C6CYD5"/>
<dbReference type="Gene3D" id="1.10.443.10">
    <property type="entry name" value="Intergrase catalytic core"/>
    <property type="match status" value="1"/>
</dbReference>
<dbReference type="PANTHER" id="PTHR30349:SF64">
    <property type="entry name" value="PROPHAGE INTEGRASE INTD-RELATED"/>
    <property type="match status" value="1"/>
</dbReference>
<dbReference type="CDD" id="cd00397">
    <property type="entry name" value="DNA_BRE_C"/>
    <property type="match status" value="1"/>
</dbReference>
<comment type="caution">
    <text evidence="3">The sequence shown here is derived from an EMBL/GenBank/DDBJ whole genome shotgun (WGS) entry which is preliminary data.</text>
</comment>
<dbReference type="RefSeq" id="WP_146447629.1">
    <property type="nucleotide sequence ID" value="NZ_SJPS01000001.1"/>
</dbReference>
<dbReference type="Proteomes" id="UP000318437">
    <property type="component" value="Unassembled WGS sequence"/>
</dbReference>
<evidence type="ECO:0000313" key="4">
    <source>
        <dbReference type="Proteomes" id="UP000318437"/>
    </source>
</evidence>
<evidence type="ECO:0000256" key="2">
    <source>
        <dbReference type="SAM" id="MobiDB-lite"/>
    </source>
</evidence>
<dbReference type="SUPFAM" id="SSF56349">
    <property type="entry name" value="DNA breaking-rejoining enzymes"/>
    <property type="match status" value="1"/>
</dbReference>
<dbReference type="InterPro" id="IPR050090">
    <property type="entry name" value="Tyrosine_recombinase_XerCD"/>
</dbReference>
<sequence length="417" mass="47850">MPWSNNHLPKYRKHRSSGQAVVTLNGRDHYLGPHGTKASKREYDRLIGEWLQNHRNPLFSPSDGITIVELCARYWQHAKGYYVKDGRCTGENPSIRIALRFLREWYGKTQAADFGPLALKTLRQRMIDENQSRNYVNSQIGRIKRMFKWAVAEELIPPAVSQGLAALPGLRQGRSGARESDPVKPVEHDIVETTLPFLTTIVSDMVRIQRITGMRPAEVCLIRPCDIDRTGDVWLYRPSSHKTEHHGLQRIVFLGPQAQELMLRYLARGSEEYCFRPIDSEKKRLAKLHEIRVTPLSCGNSPGSNRKKKPKKTPGDRYITNSYRRAIHYACDKAFPHPELGSIVRKDMPSSQIAELKKWQSDHRWSPNQLRHAAATEIRREFGLEAAQIILGHRAADVTQVYAERDLAKGWEVARKR</sequence>